<dbReference type="AlphaFoldDB" id="A0A0I9Y0E1"/>
<evidence type="ECO:0000313" key="1">
    <source>
        <dbReference type="EMBL" id="KLO37240.1"/>
    </source>
</evidence>
<organism evidence="1 2">
    <name type="scientific">Mycobacterium haemophilum</name>
    <dbReference type="NCBI Taxonomy" id="29311"/>
    <lineage>
        <taxon>Bacteria</taxon>
        <taxon>Bacillati</taxon>
        <taxon>Actinomycetota</taxon>
        <taxon>Actinomycetes</taxon>
        <taxon>Mycobacteriales</taxon>
        <taxon>Mycobacteriaceae</taxon>
        <taxon>Mycobacterium</taxon>
    </lineage>
</organism>
<name>A0A0I9Y0E1_9MYCO</name>
<dbReference type="EMBL" id="LDPR01000006">
    <property type="protein sequence ID" value="KLO37240.1"/>
    <property type="molecule type" value="Genomic_DNA"/>
</dbReference>
<comment type="caution">
    <text evidence="1">The sequence shown here is derived from an EMBL/GenBank/DDBJ whole genome shotgun (WGS) entry which is preliminary data.</text>
</comment>
<sequence>MAITTGLDGGDPLRATPLRWRSPRGLMVVTRCAQLRCAGDHHGA</sequence>
<accession>A0A0I9Y0E1</accession>
<dbReference type="Proteomes" id="UP000036334">
    <property type="component" value="Unassembled WGS sequence"/>
</dbReference>
<keyword evidence="2" id="KW-1185">Reference proteome</keyword>
<reference evidence="1 2" key="1">
    <citation type="submission" date="2015-05" db="EMBL/GenBank/DDBJ databases">
        <title>Genome sequence of Mycobacterium haemophilum.</title>
        <authorList>
            <person name="Greninger A.L."/>
            <person name="Cunningham G."/>
            <person name="Miller S."/>
        </authorList>
    </citation>
    <scope>NUCLEOTIDE SEQUENCE [LARGE SCALE GENOMIC DNA]</scope>
    <source>
        <strain evidence="2">UC1</strain>
    </source>
</reference>
<proteinExistence type="predicted"/>
<evidence type="ECO:0000313" key="2">
    <source>
        <dbReference type="Proteomes" id="UP000036334"/>
    </source>
</evidence>
<gene>
    <name evidence="1" type="ORF">ABH38_09915</name>
</gene>
<protein>
    <submittedName>
        <fullName evidence="1">Membrane protein</fullName>
    </submittedName>
</protein>
<dbReference type="STRING" id="1202450.B586_12385"/>